<dbReference type="Proteomes" id="UP001159659">
    <property type="component" value="Unassembled WGS sequence"/>
</dbReference>
<accession>A0AAV0T9G4</accession>
<feature type="region of interest" description="Disordered" evidence="1">
    <location>
        <begin position="1"/>
        <end position="30"/>
    </location>
</feature>
<dbReference type="EMBL" id="CANTFK010000366">
    <property type="protein sequence ID" value="CAI5715205.1"/>
    <property type="molecule type" value="Genomic_DNA"/>
</dbReference>
<evidence type="ECO:0000256" key="1">
    <source>
        <dbReference type="SAM" id="MobiDB-lite"/>
    </source>
</evidence>
<evidence type="ECO:0000313" key="4">
    <source>
        <dbReference type="Proteomes" id="UP001157938"/>
    </source>
</evidence>
<evidence type="ECO:0000313" key="5">
    <source>
        <dbReference type="Proteomes" id="UP001159659"/>
    </source>
</evidence>
<dbReference type="Proteomes" id="UP001157938">
    <property type="component" value="Unassembled WGS sequence"/>
</dbReference>
<reference evidence="3" key="2">
    <citation type="submission" date="2022-12" db="EMBL/GenBank/DDBJ databases">
        <authorList>
            <person name="Webb A."/>
        </authorList>
    </citation>
    <scope>NUCLEOTIDE SEQUENCE</scope>
    <source>
        <strain evidence="3">Pf2</strain>
    </source>
</reference>
<reference evidence="2 4" key="1">
    <citation type="submission" date="2021-11" db="EMBL/GenBank/DDBJ databases">
        <authorList>
            <person name="Islam A."/>
            <person name="Islam S."/>
            <person name="Flora M.S."/>
            <person name="Rahman M."/>
            <person name="Ziaur R.M."/>
            <person name="Epstein J.H."/>
            <person name="Hassan M."/>
            <person name="Klassen M."/>
            <person name="Woodard K."/>
            <person name="Webb A."/>
            <person name="Webby R.J."/>
            <person name="El Zowalaty M.E."/>
        </authorList>
    </citation>
    <scope>NUCLEOTIDE SEQUENCE [LARGE SCALE GENOMIC DNA]</scope>
    <source>
        <strain evidence="2">Pf1</strain>
    </source>
</reference>
<name>A0AAV0T9G4_9STRA</name>
<evidence type="ECO:0000313" key="2">
    <source>
        <dbReference type="EMBL" id="CAH0490399.1"/>
    </source>
</evidence>
<organism evidence="3 5">
    <name type="scientific">Peronospora farinosa</name>
    <dbReference type="NCBI Taxonomy" id="134698"/>
    <lineage>
        <taxon>Eukaryota</taxon>
        <taxon>Sar</taxon>
        <taxon>Stramenopiles</taxon>
        <taxon>Oomycota</taxon>
        <taxon>Peronosporomycetes</taxon>
        <taxon>Peronosporales</taxon>
        <taxon>Peronosporaceae</taxon>
        <taxon>Peronospora</taxon>
    </lineage>
</organism>
<keyword evidence="4" id="KW-1185">Reference proteome</keyword>
<proteinExistence type="predicted"/>
<comment type="caution">
    <text evidence="3">The sequence shown here is derived from an EMBL/GenBank/DDBJ whole genome shotgun (WGS) entry which is preliminary data.</text>
</comment>
<sequence>MSGGQTSALPLRPPRPSDPPVAAPRTEKRDIEAVKINGSIQPTTAGAEEHELDVWSTEAVTRLRQEITAESRALKEQKREITGMYQIATCKYSLHAYFAIRAMPEDEKAVMEAYLGRRLELPTPPKFLSCTATANKKAALLSLLQTHIEATLIVDVPAHFRLGKGIPRQSVLREMAASNTTTAEDKAKMKRFL</sequence>
<protein>
    <submittedName>
        <fullName evidence="3">Uncharacterized protein</fullName>
    </submittedName>
</protein>
<evidence type="ECO:0000313" key="3">
    <source>
        <dbReference type="EMBL" id="CAI5715205.1"/>
    </source>
</evidence>
<dbReference type="AlphaFoldDB" id="A0AAV0T9G4"/>
<dbReference type="EMBL" id="CAKLBC010001242">
    <property type="protein sequence ID" value="CAH0490399.1"/>
    <property type="molecule type" value="Genomic_DNA"/>
</dbReference>
<gene>
    <name evidence="2" type="ORF">PFR001_LOCUS5730</name>
    <name evidence="3" type="ORF">PFR002_LOCUS3055</name>
</gene>
<feature type="compositionally biased region" description="Pro residues" evidence="1">
    <location>
        <begin position="11"/>
        <end position="22"/>
    </location>
</feature>